<dbReference type="InterPro" id="IPR036890">
    <property type="entry name" value="HATPase_C_sf"/>
</dbReference>
<proteinExistence type="predicted"/>
<keyword evidence="8" id="KW-0812">Transmembrane</keyword>
<dbReference type="RefSeq" id="WP_033674352.1">
    <property type="nucleotide sequence ID" value="NZ_JOTM01000006.1"/>
</dbReference>
<dbReference type="InterPro" id="IPR003594">
    <property type="entry name" value="HATPase_dom"/>
</dbReference>
<feature type="transmembrane region" description="Helical" evidence="8">
    <location>
        <begin position="56"/>
        <end position="73"/>
    </location>
</feature>
<feature type="transmembrane region" description="Helical" evidence="8">
    <location>
        <begin position="80"/>
        <end position="102"/>
    </location>
</feature>
<dbReference type="Proteomes" id="UP000027778">
    <property type="component" value="Unassembled WGS sequence"/>
</dbReference>
<dbReference type="Pfam" id="PF02518">
    <property type="entry name" value="HATPase_c"/>
    <property type="match status" value="1"/>
</dbReference>
<dbReference type="AlphaFoldDB" id="A0A073KDQ8"/>
<dbReference type="PANTHER" id="PTHR43065">
    <property type="entry name" value="SENSOR HISTIDINE KINASE"/>
    <property type="match status" value="1"/>
</dbReference>
<evidence type="ECO:0000256" key="8">
    <source>
        <dbReference type="SAM" id="Phobius"/>
    </source>
</evidence>
<dbReference type="InterPro" id="IPR005467">
    <property type="entry name" value="His_kinase_dom"/>
</dbReference>
<dbReference type="InterPro" id="IPR048436">
    <property type="entry name" value="MASE12"/>
</dbReference>
<comment type="caution">
    <text evidence="10">The sequence shown here is derived from an EMBL/GenBank/DDBJ whole genome shotgun (WGS) entry which is preliminary data.</text>
</comment>
<dbReference type="CDD" id="cd00075">
    <property type="entry name" value="HATPase"/>
    <property type="match status" value="1"/>
</dbReference>
<dbReference type="Gene3D" id="1.10.287.130">
    <property type="match status" value="1"/>
</dbReference>
<keyword evidence="8" id="KW-1133">Transmembrane helix</keyword>
<keyword evidence="4" id="KW-0547">Nucleotide-binding</keyword>
<dbReference type="GO" id="GO:0005524">
    <property type="term" value="F:ATP binding"/>
    <property type="evidence" value="ECO:0007669"/>
    <property type="project" value="UniProtKB-KW"/>
</dbReference>
<sequence>MDKAYILEKEEVKALKIFLSLFFAIFFMYDIAAYYISPKLENFQNPSEFPEGGLGIWLYIFMILLFFVGIYFMKRKNPYIVKYIIFIGYNVLDLIHNIMIYYGNDAEFDGGNIVEGFFIMFAPIFVNKRYFWLVAGGIVGKYALMGFVVQSFIVAIPIALCSVFAIVCWIILSRFHSYIRTIEMMYEEIQKTEKMVVIGKMATVIGHKIRRPLFTLKQFVTQQAEKYPEDKMYSEIMTQEIERIDTIATELMEFEKFKLTESGTHNIKEILSYVIRIIEQSALEQGIKIHAVYSKELPSIACNEQRLKQVFLNLIKNAIEAMPEGGIIVIRVTLKDEMIIQIKDEGCGIPKDKIPKLSEAFYTTKESGTGLGLMITDKIIKEHKGKIQFESEVGVGTTVEIKLPIQG</sequence>
<dbReference type="OrthoDB" id="9815750at2"/>
<dbReference type="GO" id="GO:0004673">
    <property type="term" value="F:protein histidine kinase activity"/>
    <property type="evidence" value="ECO:0007669"/>
    <property type="project" value="UniProtKB-EC"/>
</dbReference>
<evidence type="ECO:0000313" key="10">
    <source>
        <dbReference type="EMBL" id="KEK24587.1"/>
    </source>
</evidence>
<dbReference type="STRING" id="574375.AZF08_05455"/>
<reference evidence="10 11" key="1">
    <citation type="submission" date="2014-06" db="EMBL/GenBank/DDBJ databases">
        <title>Draft genome sequence of Bacillus gaemokensis JCM 15801 (MCCC 1A00707).</title>
        <authorList>
            <person name="Lai Q."/>
            <person name="Liu Y."/>
            <person name="Shao Z."/>
        </authorList>
    </citation>
    <scope>NUCLEOTIDE SEQUENCE [LARGE SCALE GENOMIC DNA]</scope>
    <source>
        <strain evidence="10 11">JCM 15801</strain>
    </source>
</reference>
<gene>
    <name evidence="10" type="ORF">BAGA_25920</name>
</gene>
<dbReference type="SMART" id="SM00387">
    <property type="entry name" value="HATPase_c"/>
    <property type="match status" value="1"/>
</dbReference>
<evidence type="ECO:0000313" key="11">
    <source>
        <dbReference type="Proteomes" id="UP000027778"/>
    </source>
</evidence>
<evidence type="ECO:0000256" key="4">
    <source>
        <dbReference type="ARBA" id="ARBA00022741"/>
    </source>
</evidence>
<dbReference type="InterPro" id="IPR004358">
    <property type="entry name" value="Sig_transdc_His_kin-like_C"/>
</dbReference>
<evidence type="ECO:0000256" key="3">
    <source>
        <dbReference type="ARBA" id="ARBA00022679"/>
    </source>
</evidence>
<evidence type="ECO:0000256" key="2">
    <source>
        <dbReference type="ARBA" id="ARBA00012438"/>
    </source>
</evidence>
<evidence type="ECO:0000256" key="6">
    <source>
        <dbReference type="ARBA" id="ARBA00022840"/>
    </source>
</evidence>
<feature type="domain" description="Histidine kinase" evidence="9">
    <location>
        <begin position="204"/>
        <end position="407"/>
    </location>
</feature>
<dbReference type="Pfam" id="PF20971">
    <property type="entry name" value="MASE12"/>
    <property type="match status" value="1"/>
</dbReference>
<comment type="catalytic activity">
    <reaction evidence="1">
        <text>ATP + protein L-histidine = ADP + protein N-phospho-L-histidine.</text>
        <dbReference type="EC" id="2.7.13.3"/>
    </reaction>
</comment>
<dbReference type="GO" id="GO:0000160">
    <property type="term" value="P:phosphorelay signal transduction system"/>
    <property type="evidence" value="ECO:0007669"/>
    <property type="project" value="UniProtKB-KW"/>
</dbReference>
<name>A0A073KDQ8_9BACI</name>
<dbReference type="EMBL" id="JOTM01000006">
    <property type="protein sequence ID" value="KEK24587.1"/>
    <property type="molecule type" value="Genomic_DNA"/>
</dbReference>
<keyword evidence="5 10" id="KW-0418">Kinase</keyword>
<protein>
    <recommendedName>
        <fullName evidence="2">histidine kinase</fullName>
        <ecNumber evidence="2">2.7.13.3</ecNumber>
    </recommendedName>
</protein>
<keyword evidence="11" id="KW-1185">Reference proteome</keyword>
<keyword evidence="8" id="KW-0472">Membrane</keyword>
<keyword evidence="6" id="KW-0067">ATP-binding</keyword>
<dbReference type="EC" id="2.7.13.3" evidence="2"/>
<evidence type="ECO:0000256" key="1">
    <source>
        <dbReference type="ARBA" id="ARBA00000085"/>
    </source>
</evidence>
<dbReference type="PRINTS" id="PR00344">
    <property type="entry name" value="BCTRLSENSOR"/>
</dbReference>
<dbReference type="SUPFAM" id="SSF55874">
    <property type="entry name" value="ATPase domain of HSP90 chaperone/DNA topoisomerase II/histidine kinase"/>
    <property type="match status" value="1"/>
</dbReference>
<evidence type="ECO:0000256" key="5">
    <source>
        <dbReference type="ARBA" id="ARBA00022777"/>
    </source>
</evidence>
<evidence type="ECO:0000259" key="9">
    <source>
        <dbReference type="PROSITE" id="PS50109"/>
    </source>
</evidence>
<keyword evidence="7" id="KW-0902">Two-component regulatory system</keyword>
<dbReference type="PANTHER" id="PTHR43065:SF34">
    <property type="entry name" value="SPORULATION KINASE A"/>
    <property type="match status" value="1"/>
</dbReference>
<organism evidence="10 11">
    <name type="scientific">Bacillus gaemokensis</name>
    <dbReference type="NCBI Taxonomy" id="574375"/>
    <lineage>
        <taxon>Bacteria</taxon>
        <taxon>Bacillati</taxon>
        <taxon>Bacillota</taxon>
        <taxon>Bacilli</taxon>
        <taxon>Bacillales</taxon>
        <taxon>Bacillaceae</taxon>
        <taxon>Bacillus</taxon>
        <taxon>Bacillus cereus group</taxon>
    </lineage>
</organism>
<keyword evidence="3" id="KW-0808">Transferase</keyword>
<dbReference type="PROSITE" id="PS50109">
    <property type="entry name" value="HIS_KIN"/>
    <property type="match status" value="1"/>
</dbReference>
<feature type="transmembrane region" description="Helical" evidence="8">
    <location>
        <begin position="147"/>
        <end position="172"/>
    </location>
</feature>
<dbReference type="Gene3D" id="3.30.565.10">
    <property type="entry name" value="Histidine kinase-like ATPase, C-terminal domain"/>
    <property type="match status" value="1"/>
</dbReference>
<dbReference type="eggNOG" id="COG4191">
    <property type="taxonomic scope" value="Bacteria"/>
</dbReference>
<evidence type="ECO:0000256" key="7">
    <source>
        <dbReference type="ARBA" id="ARBA00023012"/>
    </source>
</evidence>
<accession>A0A073KDQ8</accession>
<feature type="transmembrane region" description="Helical" evidence="8">
    <location>
        <begin position="17"/>
        <end position="36"/>
    </location>
</feature>